<feature type="compositionally biased region" description="Gly residues" evidence="1">
    <location>
        <begin position="135"/>
        <end position="145"/>
    </location>
</feature>
<keyword evidence="5" id="KW-1185">Reference proteome</keyword>
<feature type="signal peptide" evidence="2">
    <location>
        <begin position="1"/>
        <end position="18"/>
    </location>
</feature>
<proteinExistence type="predicted"/>
<feature type="region of interest" description="Disordered" evidence="1">
    <location>
        <begin position="117"/>
        <end position="161"/>
    </location>
</feature>
<dbReference type="RefSeq" id="WP_338688611.1">
    <property type="nucleotide sequence ID" value="NZ_AP024702.1"/>
</dbReference>
<feature type="compositionally biased region" description="Polar residues" evidence="1">
    <location>
        <begin position="120"/>
        <end position="129"/>
    </location>
</feature>
<dbReference type="Proteomes" id="UP001374893">
    <property type="component" value="Chromosome"/>
</dbReference>
<sequence>MKTTLFASLLATVGLANGAITYVDPTDIVIPSTFGGVYLDLETPAESGSTGSGSAGTDSYTISYTEPASGDWDVNFFFGGAFIAHNTSFQPYRSDPNDNLSAIDNLGINTLIDGAAVSPEPSSGASAPLTTPDFGGSGTTTGGDINGNQSPTHMGSGTDQFASGSGTTGYIGFVLNPGAGELYGWIRVTLADDGSTGLIHEWAYSDTPIEIGQIPEPRALLLMAFGALCVVRRRRRA</sequence>
<feature type="compositionally biased region" description="Polar residues" evidence="1">
    <location>
        <begin position="146"/>
        <end position="161"/>
    </location>
</feature>
<keyword evidence="2" id="KW-0732">Signal</keyword>
<dbReference type="NCBIfam" id="TIGR02595">
    <property type="entry name" value="PEP_CTERM"/>
    <property type="match status" value="1"/>
</dbReference>
<dbReference type="Pfam" id="PF07589">
    <property type="entry name" value="PEP-CTERM"/>
    <property type="match status" value="1"/>
</dbReference>
<name>A0ABM7RBI3_9BACT</name>
<evidence type="ECO:0000256" key="1">
    <source>
        <dbReference type="SAM" id="MobiDB-lite"/>
    </source>
</evidence>
<evidence type="ECO:0000313" key="4">
    <source>
        <dbReference type="EMBL" id="BCX46741.1"/>
    </source>
</evidence>
<feature type="chain" id="PRO_5045471554" description="Ice-binding protein C-terminal domain-containing protein" evidence="2">
    <location>
        <begin position="19"/>
        <end position="237"/>
    </location>
</feature>
<reference evidence="4 5" key="1">
    <citation type="submission" date="2021-06" db="EMBL/GenBank/DDBJ databases">
        <title>Complete genome of Haloferula helveola possessing various polysaccharide degrading enzymes.</title>
        <authorList>
            <person name="Takami H."/>
            <person name="Huang C."/>
            <person name="Hamasaki K."/>
        </authorList>
    </citation>
    <scope>NUCLEOTIDE SEQUENCE [LARGE SCALE GENOMIC DNA]</scope>
    <source>
        <strain evidence="4 5">CN-1</strain>
    </source>
</reference>
<accession>A0ABM7RBI3</accession>
<organism evidence="4 5">
    <name type="scientific">Haloferula helveola</name>
    <dbReference type="NCBI Taxonomy" id="490095"/>
    <lineage>
        <taxon>Bacteria</taxon>
        <taxon>Pseudomonadati</taxon>
        <taxon>Verrucomicrobiota</taxon>
        <taxon>Verrucomicrobiia</taxon>
        <taxon>Verrucomicrobiales</taxon>
        <taxon>Verrucomicrobiaceae</taxon>
        <taxon>Haloferula</taxon>
    </lineage>
</organism>
<evidence type="ECO:0000313" key="5">
    <source>
        <dbReference type="Proteomes" id="UP001374893"/>
    </source>
</evidence>
<feature type="domain" description="Ice-binding protein C-terminal" evidence="3">
    <location>
        <begin position="213"/>
        <end position="235"/>
    </location>
</feature>
<dbReference type="EMBL" id="AP024702">
    <property type="protein sequence ID" value="BCX46741.1"/>
    <property type="molecule type" value="Genomic_DNA"/>
</dbReference>
<dbReference type="InterPro" id="IPR013424">
    <property type="entry name" value="Ice-binding_C"/>
</dbReference>
<gene>
    <name evidence="4" type="ORF">HAHE_06490</name>
</gene>
<evidence type="ECO:0000259" key="3">
    <source>
        <dbReference type="Pfam" id="PF07589"/>
    </source>
</evidence>
<protein>
    <recommendedName>
        <fullName evidence="3">Ice-binding protein C-terminal domain-containing protein</fullName>
    </recommendedName>
</protein>
<evidence type="ECO:0000256" key="2">
    <source>
        <dbReference type="SAM" id="SignalP"/>
    </source>
</evidence>